<sequence>MSHATPHHAPQFVRLVEQDRARISFVLDGAPADALAGDTLLTAILMQQRHVRHSEFSGKPRAGFCLIGACQDCWVRDESGRRMRACSTRIEAGMRVVTHSGEAR</sequence>
<dbReference type="EMBL" id="FCOI02000008">
    <property type="protein sequence ID" value="SAK60882.1"/>
    <property type="molecule type" value="Genomic_DNA"/>
</dbReference>
<protein>
    <submittedName>
        <fullName evidence="2">NAD(FAD)-dependent dehydrogenase</fullName>
    </submittedName>
</protein>
<dbReference type="Proteomes" id="UP000054624">
    <property type="component" value="Unassembled WGS sequence"/>
</dbReference>
<proteinExistence type="predicted"/>
<dbReference type="RefSeq" id="WP_061160823.1">
    <property type="nucleotide sequence ID" value="NZ_FCOI02000008.1"/>
</dbReference>
<keyword evidence="3" id="KW-1185">Reference proteome</keyword>
<accession>A0A158ASU2</accession>
<dbReference type="Pfam" id="PF13510">
    <property type="entry name" value="Fer2_4"/>
    <property type="match status" value="1"/>
</dbReference>
<gene>
    <name evidence="2" type="ORF">AWB76_02984</name>
</gene>
<dbReference type="OrthoDB" id="573392at2"/>
<name>A0A158ASU2_9BURK</name>
<keyword evidence="1" id="KW-0560">Oxidoreductase</keyword>
<dbReference type="GO" id="GO:0051536">
    <property type="term" value="F:iron-sulfur cluster binding"/>
    <property type="evidence" value="ECO:0007669"/>
    <property type="project" value="InterPro"/>
</dbReference>
<dbReference type="SUPFAM" id="SSF54292">
    <property type="entry name" value="2Fe-2S ferredoxin-like"/>
    <property type="match status" value="1"/>
</dbReference>
<reference evidence="3" key="1">
    <citation type="submission" date="2016-01" db="EMBL/GenBank/DDBJ databases">
        <authorList>
            <person name="Peeters Charlotte."/>
        </authorList>
    </citation>
    <scope>NUCLEOTIDE SEQUENCE [LARGE SCALE GENOMIC DNA]</scope>
</reference>
<dbReference type="GO" id="GO:0016491">
    <property type="term" value="F:oxidoreductase activity"/>
    <property type="evidence" value="ECO:0007669"/>
    <property type="project" value="UniProtKB-KW"/>
</dbReference>
<dbReference type="Gene3D" id="3.10.20.440">
    <property type="entry name" value="2Fe-2S iron-sulphur cluster binding domain, sarcosine oxidase, alpha subunit, N-terminal domain"/>
    <property type="match status" value="1"/>
</dbReference>
<evidence type="ECO:0000313" key="2">
    <source>
        <dbReference type="EMBL" id="SAK60882.1"/>
    </source>
</evidence>
<dbReference type="AlphaFoldDB" id="A0A158ASU2"/>
<organism evidence="2 3">
    <name type="scientific">Caballeronia temeraria</name>
    <dbReference type="NCBI Taxonomy" id="1777137"/>
    <lineage>
        <taxon>Bacteria</taxon>
        <taxon>Pseudomonadati</taxon>
        <taxon>Pseudomonadota</taxon>
        <taxon>Betaproteobacteria</taxon>
        <taxon>Burkholderiales</taxon>
        <taxon>Burkholderiaceae</taxon>
        <taxon>Caballeronia</taxon>
    </lineage>
</organism>
<dbReference type="InterPro" id="IPR036010">
    <property type="entry name" value="2Fe-2S_ferredoxin-like_sf"/>
</dbReference>
<evidence type="ECO:0000313" key="3">
    <source>
        <dbReference type="Proteomes" id="UP000054624"/>
    </source>
</evidence>
<dbReference type="STRING" id="1777137.AWB76_02984"/>
<dbReference type="InterPro" id="IPR042204">
    <property type="entry name" value="2Fe-2S-bd_N"/>
</dbReference>
<evidence type="ECO:0000256" key="1">
    <source>
        <dbReference type="ARBA" id="ARBA00023002"/>
    </source>
</evidence>